<proteinExistence type="predicted"/>
<reference evidence="1" key="2">
    <citation type="submission" date="2024-10" db="UniProtKB">
        <authorList>
            <consortium name="EnsemblProtists"/>
        </authorList>
    </citation>
    <scope>IDENTIFICATION</scope>
</reference>
<sequence>MPDYSVDERMIARSLQLMAREQLLPPRPSSWRFWERWWYDWAYDAPSESLVLQWLWWLFSFPWKILEAGIDGVARGAIFLGCEGCAC</sequence>
<dbReference type="KEGG" id="ehx:EMIHUDRAFT_457031"/>
<dbReference type="GeneID" id="17273704"/>
<organism evidence="1 2">
    <name type="scientific">Emiliania huxleyi (strain CCMP1516)</name>
    <dbReference type="NCBI Taxonomy" id="280463"/>
    <lineage>
        <taxon>Eukaryota</taxon>
        <taxon>Haptista</taxon>
        <taxon>Haptophyta</taxon>
        <taxon>Prymnesiophyceae</taxon>
        <taxon>Isochrysidales</taxon>
        <taxon>Noelaerhabdaceae</taxon>
        <taxon>Emiliania</taxon>
    </lineage>
</organism>
<evidence type="ECO:0000313" key="1">
    <source>
        <dbReference type="EnsemblProtists" id="EOD28159"/>
    </source>
</evidence>
<dbReference type="Proteomes" id="UP000013827">
    <property type="component" value="Unassembled WGS sequence"/>
</dbReference>
<dbReference type="AlphaFoldDB" id="A0A0D3JXC4"/>
<dbReference type="EnsemblProtists" id="EOD28159">
    <property type="protein sequence ID" value="EOD28159"/>
    <property type="gene ID" value="EMIHUDRAFT_457031"/>
</dbReference>
<dbReference type="RefSeq" id="XP_005780588.1">
    <property type="nucleotide sequence ID" value="XM_005780531.1"/>
</dbReference>
<evidence type="ECO:0000313" key="2">
    <source>
        <dbReference type="Proteomes" id="UP000013827"/>
    </source>
</evidence>
<keyword evidence="2" id="KW-1185">Reference proteome</keyword>
<protein>
    <submittedName>
        <fullName evidence="1">Uncharacterized protein</fullName>
    </submittedName>
</protein>
<reference evidence="2" key="1">
    <citation type="journal article" date="2013" name="Nature">
        <title>Pan genome of the phytoplankton Emiliania underpins its global distribution.</title>
        <authorList>
            <person name="Read B.A."/>
            <person name="Kegel J."/>
            <person name="Klute M.J."/>
            <person name="Kuo A."/>
            <person name="Lefebvre S.C."/>
            <person name="Maumus F."/>
            <person name="Mayer C."/>
            <person name="Miller J."/>
            <person name="Monier A."/>
            <person name="Salamov A."/>
            <person name="Young J."/>
            <person name="Aguilar M."/>
            <person name="Claverie J.M."/>
            <person name="Frickenhaus S."/>
            <person name="Gonzalez K."/>
            <person name="Herman E.K."/>
            <person name="Lin Y.C."/>
            <person name="Napier J."/>
            <person name="Ogata H."/>
            <person name="Sarno A.F."/>
            <person name="Shmutz J."/>
            <person name="Schroeder D."/>
            <person name="de Vargas C."/>
            <person name="Verret F."/>
            <person name="von Dassow P."/>
            <person name="Valentin K."/>
            <person name="Van de Peer Y."/>
            <person name="Wheeler G."/>
            <person name="Dacks J.B."/>
            <person name="Delwiche C.F."/>
            <person name="Dyhrman S.T."/>
            <person name="Glockner G."/>
            <person name="John U."/>
            <person name="Richards T."/>
            <person name="Worden A.Z."/>
            <person name="Zhang X."/>
            <person name="Grigoriev I.V."/>
            <person name="Allen A.E."/>
            <person name="Bidle K."/>
            <person name="Borodovsky M."/>
            <person name="Bowler C."/>
            <person name="Brownlee C."/>
            <person name="Cock J.M."/>
            <person name="Elias M."/>
            <person name="Gladyshev V.N."/>
            <person name="Groth M."/>
            <person name="Guda C."/>
            <person name="Hadaegh A."/>
            <person name="Iglesias-Rodriguez M.D."/>
            <person name="Jenkins J."/>
            <person name="Jones B.M."/>
            <person name="Lawson T."/>
            <person name="Leese F."/>
            <person name="Lindquist E."/>
            <person name="Lobanov A."/>
            <person name="Lomsadze A."/>
            <person name="Malik S.B."/>
            <person name="Marsh M.E."/>
            <person name="Mackinder L."/>
            <person name="Mock T."/>
            <person name="Mueller-Roeber B."/>
            <person name="Pagarete A."/>
            <person name="Parker M."/>
            <person name="Probert I."/>
            <person name="Quesneville H."/>
            <person name="Raines C."/>
            <person name="Rensing S.A."/>
            <person name="Riano-Pachon D.M."/>
            <person name="Richier S."/>
            <person name="Rokitta S."/>
            <person name="Shiraiwa Y."/>
            <person name="Soanes D.M."/>
            <person name="van der Giezen M."/>
            <person name="Wahlund T.M."/>
            <person name="Williams B."/>
            <person name="Wilson W."/>
            <person name="Wolfe G."/>
            <person name="Wurch L.L."/>
        </authorList>
    </citation>
    <scope>NUCLEOTIDE SEQUENCE</scope>
</reference>
<name>A0A0D3JXC4_EMIH1</name>
<accession>A0A0D3JXC4</accession>
<dbReference type="HOGENOM" id="CLU_2488128_0_0_1"/>
<dbReference type="PaxDb" id="2903-EOD28159"/>